<keyword evidence="2" id="KW-1185">Reference proteome</keyword>
<organism evidence="1 2">
    <name type="scientific">Parelaphostrongylus tenuis</name>
    <name type="common">Meningeal worm</name>
    <dbReference type="NCBI Taxonomy" id="148309"/>
    <lineage>
        <taxon>Eukaryota</taxon>
        <taxon>Metazoa</taxon>
        <taxon>Ecdysozoa</taxon>
        <taxon>Nematoda</taxon>
        <taxon>Chromadorea</taxon>
        <taxon>Rhabditida</taxon>
        <taxon>Rhabditina</taxon>
        <taxon>Rhabditomorpha</taxon>
        <taxon>Strongyloidea</taxon>
        <taxon>Metastrongylidae</taxon>
        <taxon>Parelaphostrongylus</taxon>
    </lineage>
</organism>
<sequence>MPKNTTEDERKETVEDVITSMGLISCRCSRIGSSTEKSISRSERKRLAFASEVNSTCAVYRSTTTMQLDRLIYPATVP</sequence>
<proteinExistence type="predicted"/>
<name>A0AAD5R849_PARTN</name>
<accession>A0AAD5R849</accession>
<comment type="caution">
    <text evidence="1">The sequence shown here is derived from an EMBL/GenBank/DDBJ whole genome shotgun (WGS) entry which is preliminary data.</text>
</comment>
<protein>
    <submittedName>
        <fullName evidence="1">Uncharacterized protein</fullName>
    </submittedName>
</protein>
<evidence type="ECO:0000313" key="1">
    <source>
        <dbReference type="EMBL" id="KAJ1371487.1"/>
    </source>
</evidence>
<evidence type="ECO:0000313" key="2">
    <source>
        <dbReference type="Proteomes" id="UP001196413"/>
    </source>
</evidence>
<reference evidence="1" key="1">
    <citation type="submission" date="2021-06" db="EMBL/GenBank/DDBJ databases">
        <title>Parelaphostrongylus tenuis whole genome reference sequence.</title>
        <authorList>
            <person name="Garwood T.J."/>
            <person name="Larsen P.A."/>
            <person name="Fountain-Jones N.M."/>
            <person name="Garbe J.R."/>
            <person name="Macchietto M.G."/>
            <person name="Kania S.A."/>
            <person name="Gerhold R.W."/>
            <person name="Richards J.E."/>
            <person name="Wolf T.M."/>
        </authorList>
    </citation>
    <scope>NUCLEOTIDE SEQUENCE</scope>
    <source>
        <strain evidence="1">MNPRO001-30</strain>
        <tissue evidence="1">Meninges</tissue>
    </source>
</reference>
<dbReference type="AlphaFoldDB" id="A0AAD5R849"/>
<gene>
    <name evidence="1" type="ORF">KIN20_033451</name>
</gene>
<dbReference type="Proteomes" id="UP001196413">
    <property type="component" value="Unassembled WGS sequence"/>
</dbReference>
<dbReference type="EMBL" id="JAHQIW010006985">
    <property type="protein sequence ID" value="KAJ1371487.1"/>
    <property type="molecule type" value="Genomic_DNA"/>
</dbReference>